<protein>
    <submittedName>
        <fullName evidence="1">Unannotated protein</fullName>
    </submittedName>
</protein>
<dbReference type="AlphaFoldDB" id="A0A6J6SX06"/>
<reference evidence="1" key="1">
    <citation type="submission" date="2020-05" db="EMBL/GenBank/DDBJ databases">
        <authorList>
            <person name="Chiriac C."/>
            <person name="Salcher M."/>
            <person name="Ghai R."/>
            <person name="Kavagutti S V."/>
        </authorList>
    </citation>
    <scope>NUCLEOTIDE SEQUENCE</scope>
</reference>
<evidence type="ECO:0000313" key="1">
    <source>
        <dbReference type="EMBL" id="CAB4739255.1"/>
    </source>
</evidence>
<name>A0A6J6SX06_9ZZZZ</name>
<proteinExistence type="predicted"/>
<dbReference type="EMBL" id="CAEZYW010000083">
    <property type="protein sequence ID" value="CAB4739255.1"/>
    <property type="molecule type" value="Genomic_DNA"/>
</dbReference>
<gene>
    <name evidence="1" type="ORF">UFOPK2786_00679</name>
</gene>
<organism evidence="1">
    <name type="scientific">freshwater metagenome</name>
    <dbReference type="NCBI Taxonomy" id="449393"/>
    <lineage>
        <taxon>unclassified sequences</taxon>
        <taxon>metagenomes</taxon>
        <taxon>ecological metagenomes</taxon>
    </lineage>
</organism>
<accession>A0A6J6SX06</accession>
<sequence>MCETSKIPTALRTAVCSAITPVYSMGMSHPPKSAVLAPAA</sequence>